<dbReference type="AlphaFoldDB" id="A0A3B4AYA6"/>
<feature type="region of interest" description="Disordered" evidence="1">
    <location>
        <begin position="1"/>
        <end position="81"/>
    </location>
</feature>
<feature type="compositionally biased region" description="Polar residues" evidence="1">
    <location>
        <begin position="43"/>
        <end position="59"/>
    </location>
</feature>
<feature type="compositionally biased region" description="Low complexity" evidence="1">
    <location>
        <begin position="27"/>
        <end position="38"/>
    </location>
</feature>
<keyword evidence="3" id="KW-1185">Reference proteome</keyword>
<name>A0A3B4AYA6_9GOBI</name>
<evidence type="ECO:0000313" key="2">
    <source>
        <dbReference type="Ensembl" id="ENSPMGP00000022232.1"/>
    </source>
</evidence>
<proteinExistence type="predicted"/>
<feature type="compositionally biased region" description="Basic and acidic residues" evidence="1">
    <location>
        <begin position="63"/>
        <end position="72"/>
    </location>
</feature>
<accession>A0A3B4AYA6</accession>
<evidence type="ECO:0000256" key="1">
    <source>
        <dbReference type="SAM" id="MobiDB-lite"/>
    </source>
</evidence>
<reference evidence="2" key="2">
    <citation type="submission" date="2025-09" db="UniProtKB">
        <authorList>
            <consortium name="Ensembl"/>
        </authorList>
    </citation>
    <scope>IDENTIFICATION</scope>
</reference>
<dbReference type="Proteomes" id="UP000261520">
    <property type="component" value="Unplaced"/>
</dbReference>
<reference evidence="2" key="1">
    <citation type="submission" date="2025-08" db="UniProtKB">
        <authorList>
            <consortium name="Ensembl"/>
        </authorList>
    </citation>
    <scope>IDENTIFICATION</scope>
</reference>
<evidence type="ECO:0000313" key="3">
    <source>
        <dbReference type="Proteomes" id="UP000261520"/>
    </source>
</evidence>
<sequence>MASFKKSFEGLKGTSHTAAKGVTDSTVHAAQGAVQQVADSSKETVNTAAQELSRQTQASIGKAADKASDSIKEFGQSLHTK</sequence>
<organism evidence="2 3">
    <name type="scientific">Periophthalmus magnuspinnatus</name>
    <dbReference type="NCBI Taxonomy" id="409849"/>
    <lineage>
        <taxon>Eukaryota</taxon>
        <taxon>Metazoa</taxon>
        <taxon>Chordata</taxon>
        <taxon>Craniata</taxon>
        <taxon>Vertebrata</taxon>
        <taxon>Euteleostomi</taxon>
        <taxon>Actinopterygii</taxon>
        <taxon>Neopterygii</taxon>
        <taxon>Teleostei</taxon>
        <taxon>Neoteleostei</taxon>
        <taxon>Acanthomorphata</taxon>
        <taxon>Gobiaria</taxon>
        <taxon>Gobiiformes</taxon>
        <taxon>Gobioidei</taxon>
        <taxon>Gobiidae</taxon>
        <taxon>Oxudercinae</taxon>
        <taxon>Periophthalmus</taxon>
    </lineage>
</organism>
<dbReference type="Ensembl" id="ENSPMGT00000023677.1">
    <property type="protein sequence ID" value="ENSPMGP00000022232.1"/>
    <property type="gene ID" value="ENSPMGG00000017990.1"/>
</dbReference>
<protein>
    <submittedName>
        <fullName evidence="2">Uncharacterized protein</fullName>
    </submittedName>
</protein>